<dbReference type="InterPro" id="IPR016181">
    <property type="entry name" value="Acyl_CoA_acyltransferase"/>
</dbReference>
<organism evidence="2 3">
    <name type="scientific">Shewanella yunxiaonensis</name>
    <dbReference type="NCBI Taxonomy" id="2829809"/>
    <lineage>
        <taxon>Bacteria</taxon>
        <taxon>Pseudomonadati</taxon>
        <taxon>Pseudomonadota</taxon>
        <taxon>Gammaproteobacteria</taxon>
        <taxon>Alteromonadales</taxon>
        <taxon>Shewanellaceae</taxon>
        <taxon>Shewanella</taxon>
    </lineage>
</organism>
<dbReference type="PROSITE" id="PS51186">
    <property type="entry name" value="GNAT"/>
    <property type="match status" value="1"/>
</dbReference>
<sequence length="185" mass="21030">MKISTNITFGPLALKPLCVQQADAFLVHINDNRDVYEDVIPFVSRTHDLRDMQAVISGNLDRQSQGLGHYYTLWDGDTMAGYLLVREINHDANWAEIGYMLGTKWQRRGITTMACHWLIEQLLASGIDKIALCCNDDNLGSMAVAEKLGFKLEGNLRQYFIVNGKRRNMCCYGLLKEEWAHRSAC</sequence>
<dbReference type="Proteomes" id="UP000679575">
    <property type="component" value="Chromosome"/>
</dbReference>
<dbReference type="CDD" id="cd04301">
    <property type="entry name" value="NAT_SF"/>
    <property type="match status" value="1"/>
</dbReference>
<proteinExistence type="predicted"/>
<dbReference type="SUPFAM" id="SSF55729">
    <property type="entry name" value="Acyl-CoA N-acyltransferases (Nat)"/>
    <property type="match status" value="1"/>
</dbReference>
<gene>
    <name evidence="2" type="ORF">KDN34_04920</name>
</gene>
<dbReference type="EMBL" id="CP073587">
    <property type="protein sequence ID" value="QUN06796.1"/>
    <property type="molecule type" value="Genomic_DNA"/>
</dbReference>
<keyword evidence="3" id="KW-1185">Reference proteome</keyword>
<dbReference type="PANTHER" id="PTHR43441">
    <property type="entry name" value="RIBOSOMAL-PROTEIN-SERINE ACETYLTRANSFERASE"/>
    <property type="match status" value="1"/>
</dbReference>
<dbReference type="InterPro" id="IPR000182">
    <property type="entry name" value="GNAT_dom"/>
</dbReference>
<name>A0ABX7YWS9_9GAMM</name>
<evidence type="ECO:0000313" key="3">
    <source>
        <dbReference type="Proteomes" id="UP000679575"/>
    </source>
</evidence>
<reference evidence="2 3" key="1">
    <citation type="submission" date="2021-04" db="EMBL/GenBank/DDBJ databases">
        <title>Novel species identification of genus Shewanella.</title>
        <authorList>
            <person name="Liu G."/>
        </authorList>
    </citation>
    <scope>NUCLEOTIDE SEQUENCE [LARGE SCALE GENOMIC DNA]</scope>
    <source>
        <strain evidence="2 3">FJAT-54481</strain>
    </source>
</reference>
<protein>
    <submittedName>
        <fullName evidence="2">GNAT family N-acetyltransferase</fullName>
    </submittedName>
</protein>
<accession>A0ABX7YWS9</accession>
<evidence type="ECO:0000259" key="1">
    <source>
        <dbReference type="PROSITE" id="PS51186"/>
    </source>
</evidence>
<feature type="domain" description="N-acetyltransferase" evidence="1">
    <location>
        <begin position="27"/>
        <end position="168"/>
    </location>
</feature>
<dbReference type="RefSeq" id="WP_212595805.1">
    <property type="nucleotide sequence ID" value="NZ_CP073587.1"/>
</dbReference>
<dbReference type="PANTHER" id="PTHR43441:SF10">
    <property type="entry name" value="ACETYLTRANSFERASE"/>
    <property type="match status" value="1"/>
</dbReference>
<evidence type="ECO:0000313" key="2">
    <source>
        <dbReference type="EMBL" id="QUN06796.1"/>
    </source>
</evidence>
<dbReference type="Pfam" id="PF13302">
    <property type="entry name" value="Acetyltransf_3"/>
    <property type="match status" value="1"/>
</dbReference>
<dbReference type="InterPro" id="IPR051908">
    <property type="entry name" value="Ribosomal_N-acetyltransferase"/>
</dbReference>
<dbReference type="Gene3D" id="3.40.630.30">
    <property type="match status" value="1"/>
</dbReference>